<reference evidence="1" key="3">
    <citation type="submission" date="2025-09" db="UniProtKB">
        <authorList>
            <consortium name="Ensembl"/>
        </authorList>
    </citation>
    <scope>IDENTIFICATION</scope>
</reference>
<reference evidence="1" key="1">
    <citation type="journal article" date="2019" name="bioRxiv">
        <title>Long live the king: chromosome-level assembly of the lion (Panthera leo) using linked-read, Hi-C, and long read data.</title>
        <authorList>
            <person name="Armstrong E.E."/>
            <person name="Taylor R.W."/>
            <person name="Miller D.E."/>
            <person name="Kaelin C."/>
            <person name="Barsh G."/>
            <person name="Hadly E.A."/>
            <person name="Petrov D."/>
        </authorList>
    </citation>
    <scope>NUCLEOTIDE SEQUENCE [LARGE SCALE GENOMIC DNA]</scope>
</reference>
<evidence type="ECO:0000313" key="2">
    <source>
        <dbReference type="Proteomes" id="UP000694399"/>
    </source>
</evidence>
<dbReference type="GeneTree" id="ENSGT00900000143258"/>
<name>A0A8C8XFQ4_PANLE</name>
<dbReference type="AlphaFoldDB" id="A0A8C8XFQ4"/>
<evidence type="ECO:0000313" key="1">
    <source>
        <dbReference type="Ensembl" id="ENSPLOP00000019036.1"/>
    </source>
</evidence>
<dbReference type="Ensembl" id="ENSPLOT00000021078.1">
    <property type="protein sequence ID" value="ENSPLOP00000019036.1"/>
    <property type="gene ID" value="ENSPLOG00000013934.1"/>
</dbReference>
<keyword evidence="2" id="KW-1185">Reference proteome</keyword>
<dbReference type="Proteomes" id="UP000694399">
    <property type="component" value="Chromosome F2"/>
</dbReference>
<proteinExistence type="predicted"/>
<accession>A0A8C8XFQ4</accession>
<dbReference type="OMA" id="GGEPMIC"/>
<protein>
    <submittedName>
        <fullName evidence="1">Uncharacterized protein</fullName>
    </submittedName>
</protein>
<reference evidence="1" key="2">
    <citation type="submission" date="2025-08" db="UniProtKB">
        <authorList>
            <consortium name="Ensembl"/>
        </authorList>
    </citation>
    <scope>IDENTIFICATION</scope>
</reference>
<sequence>IQQTRRRREREREREKKNELISEFRGDSRMQPLVWKLLEILLRRPSVQTTCSGQCRCTVVCTLVRLGRGAQRHGRLGTEVAVSKEKTSVCFFKSHTQCFSSQVLHTRDQEALGDTAEKGLLERRPVGKASLTAHLVCAQESRGGEPMICVHMREKQRYMCHAKQCI</sequence>
<organism evidence="1 2">
    <name type="scientific">Panthera leo</name>
    <name type="common">Lion</name>
    <dbReference type="NCBI Taxonomy" id="9689"/>
    <lineage>
        <taxon>Eukaryota</taxon>
        <taxon>Metazoa</taxon>
        <taxon>Chordata</taxon>
        <taxon>Craniata</taxon>
        <taxon>Vertebrata</taxon>
        <taxon>Euteleostomi</taxon>
        <taxon>Mammalia</taxon>
        <taxon>Eutheria</taxon>
        <taxon>Laurasiatheria</taxon>
        <taxon>Carnivora</taxon>
        <taxon>Feliformia</taxon>
        <taxon>Felidae</taxon>
        <taxon>Pantherinae</taxon>
        <taxon>Panthera</taxon>
    </lineage>
</organism>